<keyword evidence="3 9" id="KW-0547">Nucleotide-binding</keyword>
<proteinExistence type="inferred from homology"/>
<keyword evidence="6 9" id="KW-0238">DNA-binding</keyword>
<dbReference type="Gene3D" id="3.30.420.110">
    <property type="entry name" value="MutS, connector domain"/>
    <property type="match status" value="1"/>
</dbReference>
<dbReference type="GO" id="GO:0032301">
    <property type="term" value="C:MutSalpha complex"/>
    <property type="evidence" value="ECO:0007669"/>
    <property type="project" value="TreeGrafter"/>
</dbReference>
<dbReference type="FunFam" id="3.40.1170.10:FF:000002">
    <property type="entry name" value="DNA mismatch repair protein"/>
    <property type="match status" value="1"/>
</dbReference>
<keyword evidence="14" id="KW-1185">Reference proteome</keyword>
<dbReference type="GO" id="GO:0030983">
    <property type="term" value="F:mismatched DNA binding"/>
    <property type="evidence" value="ECO:0007669"/>
    <property type="project" value="UniProtKB-UniRule"/>
</dbReference>
<dbReference type="InterPro" id="IPR007695">
    <property type="entry name" value="DNA_mismatch_repair_MutS-lik_N"/>
</dbReference>
<evidence type="ECO:0000256" key="1">
    <source>
        <dbReference type="ARBA" id="ARBA00004123"/>
    </source>
</evidence>
<dbReference type="SMART" id="SM00533">
    <property type="entry name" value="MUTSd"/>
    <property type="match status" value="1"/>
</dbReference>
<dbReference type="PANTHER" id="PTHR11361:SF148">
    <property type="entry name" value="DNA MISMATCH REPAIR PROTEIN MSH6"/>
    <property type="match status" value="1"/>
</dbReference>
<accession>A0A376B265</accession>
<dbReference type="InterPro" id="IPR036187">
    <property type="entry name" value="DNA_mismatch_repair_MutS_sf"/>
</dbReference>
<dbReference type="Pfam" id="PF00488">
    <property type="entry name" value="MutS_V"/>
    <property type="match status" value="1"/>
</dbReference>
<feature type="compositionally biased region" description="Polar residues" evidence="11">
    <location>
        <begin position="122"/>
        <end position="131"/>
    </location>
</feature>
<feature type="compositionally biased region" description="Polar residues" evidence="11">
    <location>
        <begin position="261"/>
        <end position="272"/>
    </location>
</feature>
<evidence type="ECO:0000256" key="5">
    <source>
        <dbReference type="ARBA" id="ARBA00022840"/>
    </source>
</evidence>
<evidence type="ECO:0000313" key="13">
    <source>
        <dbReference type="EMBL" id="SSD58574.1"/>
    </source>
</evidence>
<keyword evidence="5 9" id="KW-0067">ATP-binding</keyword>
<dbReference type="SUPFAM" id="SSF48334">
    <property type="entry name" value="DNA repair protein MutS, domain III"/>
    <property type="match status" value="1"/>
</dbReference>
<feature type="compositionally biased region" description="Low complexity" evidence="11">
    <location>
        <begin position="47"/>
        <end position="56"/>
    </location>
</feature>
<comment type="similarity">
    <text evidence="2 9 10">Belongs to the DNA mismatch repair MutS family.</text>
</comment>
<evidence type="ECO:0000256" key="3">
    <source>
        <dbReference type="ARBA" id="ARBA00022741"/>
    </source>
</evidence>
<feature type="compositionally biased region" description="Low complexity" evidence="11">
    <location>
        <begin position="249"/>
        <end position="260"/>
    </location>
</feature>
<feature type="compositionally biased region" description="Low complexity" evidence="11">
    <location>
        <begin position="22"/>
        <end position="40"/>
    </location>
</feature>
<dbReference type="EMBL" id="UFAJ01000025">
    <property type="protein sequence ID" value="SSD58574.1"/>
    <property type="molecule type" value="Genomic_DNA"/>
</dbReference>
<evidence type="ECO:0000313" key="14">
    <source>
        <dbReference type="Proteomes" id="UP000262825"/>
    </source>
</evidence>
<evidence type="ECO:0000256" key="7">
    <source>
        <dbReference type="ARBA" id="ARBA00023204"/>
    </source>
</evidence>
<keyword evidence="4 9" id="KW-0227">DNA damage</keyword>
<dbReference type="InterPro" id="IPR007861">
    <property type="entry name" value="DNA_mismatch_repair_MutS_clamp"/>
</dbReference>
<dbReference type="SUPFAM" id="SSF53150">
    <property type="entry name" value="DNA repair protein MutS, domain II"/>
    <property type="match status" value="1"/>
</dbReference>
<dbReference type="InterPro" id="IPR045076">
    <property type="entry name" value="MutS"/>
</dbReference>
<dbReference type="Gene3D" id="1.10.1420.10">
    <property type="match status" value="2"/>
</dbReference>
<dbReference type="Proteomes" id="UP000262825">
    <property type="component" value="Unassembled WGS sequence"/>
</dbReference>
<feature type="compositionally biased region" description="Basic and acidic residues" evidence="11">
    <location>
        <begin position="178"/>
        <end position="188"/>
    </location>
</feature>
<evidence type="ECO:0000259" key="12">
    <source>
        <dbReference type="PROSITE" id="PS00486"/>
    </source>
</evidence>
<evidence type="ECO:0000256" key="4">
    <source>
        <dbReference type="ARBA" id="ARBA00022763"/>
    </source>
</evidence>
<dbReference type="InterPro" id="IPR027417">
    <property type="entry name" value="P-loop_NTPase"/>
</dbReference>
<dbReference type="PIRSF" id="PIRSF037677">
    <property type="entry name" value="DNA_mis_repair_Msh6"/>
    <property type="match status" value="1"/>
</dbReference>
<comment type="subcellular location">
    <subcellularLocation>
        <location evidence="1">Nucleus</location>
    </subcellularLocation>
</comment>
<organism evidence="13 14">
    <name type="scientific">Saccharomycodes ludwigii</name>
    <dbReference type="NCBI Taxonomy" id="36035"/>
    <lineage>
        <taxon>Eukaryota</taxon>
        <taxon>Fungi</taxon>
        <taxon>Dikarya</taxon>
        <taxon>Ascomycota</taxon>
        <taxon>Saccharomycotina</taxon>
        <taxon>Saccharomycetes</taxon>
        <taxon>Saccharomycodales</taxon>
        <taxon>Saccharomycodaceae</taxon>
        <taxon>Saccharomycodes</taxon>
    </lineage>
</organism>
<dbReference type="PANTHER" id="PTHR11361">
    <property type="entry name" value="DNA MISMATCH REPAIR PROTEIN MUTS FAMILY MEMBER"/>
    <property type="match status" value="1"/>
</dbReference>
<dbReference type="InterPro" id="IPR007860">
    <property type="entry name" value="DNA_mmatch_repair_MutS_con_dom"/>
</dbReference>
<evidence type="ECO:0000256" key="9">
    <source>
        <dbReference type="PIRNR" id="PIRNR037677"/>
    </source>
</evidence>
<dbReference type="InterPro" id="IPR036678">
    <property type="entry name" value="MutS_con_dom_sf"/>
</dbReference>
<sequence length="1247" mass="140572">MTPSSLKHIKQTPPSSKKKLKQSTLLGFFSSSKKSGSSPSNRKQNFSSTNSTTTTDNNDKKSLKNNLFITGDNDDDDEEIQDTTETSFNNNATRNFHDSSPIKGNSTQNTTLNLVEPGDKSQFLNEETQNPRNKREVKKPISYAESENDDDDDDFETSFSNPRKRKRTIIPHDDDDGEYKPNSDKHNIDGNSTKLESSDDEDLFMVSQKIPQKKARNTSTAYPKIVNKSVLKAPSPNNKNKPTLKMKTSASSSSSSSNNNYKTLSNGTSATTEKAGYKGTTDTRYSWLTKSPRLDANKNSPDSPDFDPRTVFIPQTAWNKFTPFEEQYWKIKMNLMDCIVFFKKGKFYELYENDALLANQLFDLKIAGNGGRAGMVLAGIPEMSFDYWANQFIQHGYKVAKVDQAETLLAKEMREASSKSSSSSNKRSIVQRELKCVLTRGTLTEEGMLQSDLPTYCLSVKEDKDTDGNTTFGVSFVDTSTGEIYITQLNHDNDYSKLDTVLSQIRPHELVLERNNLSAAALKLIKFNSSPGAIYNYSKANTEFYDVQNTCENLRTKYDSIPTILSQYMEDSDKWVALNSFGGLLNYLQFLKLDKDLISMNKIMEYETFQKQGAANMVLDGITLQNLEIFANSFDGSDNGTFFKLVNRANTPMGKRLMRKWVMLPLFNKTDIENRLDSVDQLLQEIELRELVESVFSNIPDLERLVARVHSGSLKFKDFDGKVLPGFEKIVNFVDKLKNNFKLCGAFREYANRMPIELLKEQMEIWKKSYDKSKIINPAGETTIVLYPGVDKEFDDSVSKINTLHQELQEQLKKYKKMLGCNKIQFKDSGKELYTIEVPIQYTKKVPHNWTQLAANKSFKKYYSPEVERMARQMAEFKESHRMLEADLIGKLYQRFDQYMSKLWTPVIELIASMDCLLSLAKTSESIGIPCCRPKFLSDQKTGSMVNFKGLRHPFFNMGASTCKEFIPNDIKLGGENNNKLVLLTGANAAGKSTVLRMTCIAAIMSQIGCYVPCEEAELIPIDRIMTRLGANDNIMQGKSTFLVELSETKKILDMATNKSLLVIDELGRGGSSTDGFAIAESVLYHLATHIQSLGFFATHYGGLNFSFRSHPQVRSMKMSILCDENNKNVTFLYKLVDGCSEGSFGMHVANMCGIPREIVDNAINAADNFEQTSQLLKFLKNSSVHTDKGCDDNSLIPLGVESDFVRILKYGINNTEKGCGDGVKIYDDDVKRGALANIFKMIDELK</sequence>
<evidence type="ECO:0000256" key="10">
    <source>
        <dbReference type="RuleBase" id="RU003756"/>
    </source>
</evidence>
<dbReference type="GO" id="GO:0140664">
    <property type="term" value="F:ATP-dependent DNA damage sensor activity"/>
    <property type="evidence" value="ECO:0007669"/>
    <property type="project" value="InterPro"/>
</dbReference>
<gene>
    <name evidence="13" type="ORF">SCODWIG_00335</name>
</gene>
<dbReference type="Gene3D" id="3.40.50.300">
    <property type="entry name" value="P-loop containing nucleotide triphosphate hydrolases"/>
    <property type="match status" value="1"/>
</dbReference>
<dbReference type="InterPro" id="IPR007696">
    <property type="entry name" value="DNA_mismatch_repair_MutS_core"/>
</dbReference>
<dbReference type="SUPFAM" id="SSF55271">
    <property type="entry name" value="DNA repair protein MutS, domain I"/>
    <property type="match status" value="1"/>
</dbReference>
<protein>
    <recommendedName>
        <fullName evidence="9">DNA mismatch repair protein</fullName>
    </recommendedName>
</protein>
<dbReference type="Pfam" id="PF05190">
    <property type="entry name" value="MutS_IV"/>
    <property type="match status" value="1"/>
</dbReference>
<feature type="compositionally biased region" description="Acidic residues" evidence="11">
    <location>
        <begin position="72"/>
        <end position="82"/>
    </location>
</feature>
<dbReference type="AlphaFoldDB" id="A0A376B265"/>
<dbReference type="GO" id="GO:0016887">
    <property type="term" value="F:ATP hydrolysis activity"/>
    <property type="evidence" value="ECO:0007669"/>
    <property type="project" value="UniProtKB-ARBA"/>
</dbReference>
<evidence type="ECO:0000256" key="8">
    <source>
        <dbReference type="ARBA" id="ARBA00023242"/>
    </source>
</evidence>
<dbReference type="Gene3D" id="3.40.1170.10">
    <property type="entry name" value="DNA repair protein MutS, domain I"/>
    <property type="match status" value="1"/>
</dbReference>
<reference evidence="14" key="1">
    <citation type="submission" date="2018-06" db="EMBL/GenBank/DDBJ databases">
        <authorList>
            <person name="Guldener U."/>
        </authorList>
    </citation>
    <scope>NUCLEOTIDE SEQUENCE [LARGE SCALE GENOMIC DNA]</scope>
    <source>
        <strain evidence="14">UTAD17</strain>
    </source>
</reference>
<dbReference type="Pfam" id="PF01624">
    <property type="entry name" value="MutS_I"/>
    <property type="match status" value="1"/>
</dbReference>
<dbReference type="InterPro" id="IPR016151">
    <property type="entry name" value="DNA_mismatch_repair_MutS_N"/>
</dbReference>
<evidence type="ECO:0000256" key="6">
    <source>
        <dbReference type="ARBA" id="ARBA00023125"/>
    </source>
</evidence>
<dbReference type="GO" id="GO:0005524">
    <property type="term" value="F:ATP binding"/>
    <property type="evidence" value="ECO:0007669"/>
    <property type="project" value="UniProtKB-UniRule"/>
</dbReference>
<feature type="domain" description="DNA mismatch repair proteins mutS family" evidence="12">
    <location>
        <begin position="1060"/>
        <end position="1076"/>
    </location>
</feature>
<dbReference type="NCBIfam" id="NF003810">
    <property type="entry name" value="PRK05399.1"/>
    <property type="match status" value="1"/>
</dbReference>
<feature type="compositionally biased region" description="Polar residues" evidence="11">
    <location>
        <begin position="102"/>
        <end position="113"/>
    </location>
</feature>
<name>A0A376B265_9ASCO</name>
<dbReference type="FunFam" id="1.10.1420.10:FF:000019">
    <property type="entry name" value="DNA mismatch repair protein"/>
    <property type="match status" value="1"/>
</dbReference>
<dbReference type="GO" id="GO:0006298">
    <property type="term" value="P:mismatch repair"/>
    <property type="evidence" value="ECO:0007669"/>
    <property type="project" value="InterPro"/>
</dbReference>
<comment type="function">
    <text evidence="9 10">Component of the post-replicative DNA mismatch repair system (MMR).</text>
</comment>
<keyword evidence="7 9" id="KW-0234">DNA repair</keyword>
<dbReference type="FunFam" id="3.40.50.300:FF:000771">
    <property type="entry name" value="DNA mismatch repair protein"/>
    <property type="match status" value="1"/>
</dbReference>
<dbReference type="Pfam" id="PF05192">
    <property type="entry name" value="MutS_III"/>
    <property type="match status" value="1"/>
</dbReference>
<dbReference type="SUPFAM" id="SSF52540">
    <property type="entry name" value="P-loop containing nucleoside triphosphate hydrolases"/>
    <property type="match status" value="1"/>
</dbReference>
<dbReference type="InterPro" id="IPR000432">
    <property type="entry name" value="DNA_mismatch_repair_MutS_C"/>
</dbReference>
<keyword evidence="8" id="KW-0539">Nucleus</keyword>
<dbReference type="PROSITE" id="PS00486">
    <property type="entry name" value="DNA_MISMATCH_REPAIR_2"/>
    <property type="match status" value="1"/>
</dbReference>
<feature type="region of interest" description="Disordered" evidence="11">
    <location>
        <begin position="1"/>
        <end position="277"/>
    </location>
</feature>
<feature type="compositionally biased region" description="Acidic residues" evidence="11">
    <location>
        <begin position="146"/>
        <end position="156"/>
    </location>
</feature>
<dbReference type="SMART" id="SM00534">
    <property type="entry name" value="MUTSac"/>
    <property type="match status" value="1"/>
</dbReference>
<evidence type="ECO:0000256" key="2">
    <source>
        <dbReference type="ARBA" id="ARBA00006271"/>
    </source>
</evidence>
<evidence type="ECO:0000256" key="11">
    <source>
        <dbReference type="SAM" id="MobiDB-lite"/>
    </source>
</evidence>
<dbReference type="Pfam" id="PF05188">
    <property type="entry name" value="MutS_II"/>
    <property type="match status" value="1"/>
</dbReference>
<dbReference type="VEuPathDB" id="FungiDB:SCODWIG_00335"/>
<dbReference type="InterPro" id="IPR017261">
    <property type="entry name" value="DNA_mismatch_repair_MutS/MSH"/>
</dbReference>